<comment type="caution">
    <text evidence="1">The sequence shown here is derived from an EMBL/GenBank/DDBJ whole genome shotgun (WGS) entry which is preliminary data.</text>
</comment>
<sequence length="646" mass="73097">MLDKEKKMIKDGLKNLKERGNFEELLNSPPTMYHILISHPKSNAMAEELRIKGNNFFNQSNHDVCVHYDVISSYNKSVGLAPPNSESLALAHGNRSAIFEHIGKYEESIFAIDKAIRITKSLPLRVKLLCRKSKRAAALGSSDAIEYLAQARSWFNKLDKAEKMKTTLGDIINKTETLIEKKSQNSSRSDAKILEIQAALAIIYYHLQSCDPVKESPLLNQLGMRIFITALKQSGGVLNLRAALESYEISQDWAKSVPEADYRRIYALSSNMKMVDLDALVLDSALNLVILAKHTSIFKKVFDPHSFTLDRLMSNDDILYMGAVLLKFCANFRAFDCKREKPCSFIGCGLLSWSLGIKTSLAYRNCVPNTIRFMIESNKIALYSIRPIKRGAMIIDSRTSLKYSYLNIFNNVSKVERQVDFQERFGFSCECQACHEDWPAISYENDFGEFYAKEAPFLSEKRLKMLDEFCTLSKTNSDLTLAERISRFSRLIQQSLEESPLPSKLTAFIIRGFIALMHMTCGFPYEFQIANECDRHQAHKQNKHQQSGQSCNGCCSIPIVILSKFTSLFYDIFDPDDSDFTLEEFMSNDEILYTGALILKFCAIADSHGFENQRLSGCKQLKPCEEIACGSTSWSLGLKTSLTSPS</sequence>
<dbReference type="Proteomes" id="UP001239111">
    <property type="component" value="Chromosome 2"/>
</dbReference>
<gene>
    <name evidence="1" type="ORF">QAD02_011598</name>
</gene>
<reference evidence="1" key="1">
    <citation type="submission" date="2023-04" db="EMBL/GenBank/DDBJ databases">
        <title>A chromosome-level genome assembly of the parasitoid wasp Eretmocerus hayati.</title>
        <authorList>
            <person name="Zhong Y."/>
            <person name="Liu S."/>
            <person name="Liu Y."/>
        </authorList>
    </citation>
    <scope>NUCLEOTIDE SEQUENCE</scope>
    <source>
        <strain evidence="1">ZJU_SS_LIU_2023</strain>
    </source>
</reference>
<name>A0ACC2NXG7_9HYME</name>
<accession>A0ACC2NXG7</accession>
<evidence type="ECO:0000313" key="1">
    <source>
        <dbReference type="EMBL" id="KAJ8675812.1"/>
    </source>
</evidence>
<protein>
    <submittedName>
        <fullName evidence="1">Uncharacterized protein</fullName>
    </submittedName>
</protein>
<organism evidence="1 2">
    <name type="scientific">Eretmocerus hayati</name>
    <dbReference type="NCBI Taxonomy" id="131215"/>
    <lineage>
        <taxon>Eukaryota</taxon>
        <taxon>Metazoa</taxon>
        <taxon>Ecdysozoa</taxon>
        <taxon>Arthropoda</taxon>
        <taxon>Hexapoda</taxon>
        <taxon>Insecta</taxon>
        <taxon>Pterygota</taxon>
        <taxon>Neoptera</taxon>
        <taxon>Endopterygota</taxon>
        <taxon>Hymenoptera</taxon>
        <taxon>Apocrita</taxon>
        <taxon>Proctotrupomorpha</taxon>
        <taxon>Chalcidoidea</taxon>
        <taxon>Aphelinidae</taxon>
        <taxon>Aphelininae</taxon>
        <taxon>Eretmocerus</taxon>
    </lineage>
</organism>
<proteinExistence type="predicted"/>
<keyword evidence="2" id="KW-1185">Reference proteome</keyword>
<dbReference type="EMBL" id="CM056742">
    <property type="protein sequence ID" value="KAJ8675812.1"/>
    <property type="molecule type" value="Genomic_DNA"/>
</dbReference>
<evidence type="ECO:0000313" key="2">
    <source>
        <dbReference type="Proteomes" id="UP001239111"/>
    </source>
</evidence>